<comment type="caution">
    <text evidence="1">The sequence shown here is derived from an EMBL/GenBank/DDBJ whole genome shotgun (WGS) entry which is preliminary data.</text>
</comment>
<protein>
    <submittedName>
        <fullName evidence="1">Uncharacterized protein</fullName>
    </submittedName>
</protein>
<keyword evidence="2" id="KW-1185">Reference proteome</keyword>
<dbReference type="AlphaFoldDB" id="A0A9X5E3P5"/>
<evidence type="ECO:0000313" key="1">
    <source>
        <dbReference type="EMBL" id="NHC34566.1"/>
    </source>
</evidence>
<dbReference type="RefSeq" id="WP_132866805.1">
    <property type="nucleotide sequence ID" value="NZ_JTJC03000002.1"/>
</dbReference>
<name>A0A9X5E3P5_9CYAN</name>
<reference evidence="1 2" key="1">
    <citation type="journal article" date="2015" name="Genome Announc.">
        <title>Draft Genome Sequence of the Terrestrial Cyanobacterium Scytonema millei VB511283, Isolated from Eastern India.</title>
        <authorList>
            <person name="Sen D."/>
            <person name="Chandrababunaidu M.M."/>
            <person name="Singh D."/>
            <person name="Sanghi N."/>
            <person name="Ghorai A."/>
            <person name="Mishra G.P."/>
            <person name="Madduluri M."/>
            <person name="Adhikary S.P."/>
            <person name="Tripathy S."/>
        </authorList>
    </citation>
    <scope>NUCLEOTIDE SEQUENCE [LARGE SCALE GENOMIC DNA]</scope>
    <source>
        <strain evidence="1 2">VB511283</strain>
    </source>
</reference>
<gene>
    <name evidence="1" type="ORF">QH73_0007810</name>
</gene>
<accession>A0A9X5E3P5</accession>
<evidence type="ECO:0000313" key="2">
    <source>
        <dbReference type="Proteomes" id="UP000031532"/>
    </source>
</evidence>
<proteinExistence type="predicted"/>
<organism evidence="1 2">
    <name type="scientific">Scytonema millei VB511283</name>
    <dbReference type="NCBI Taxonomy" id="1245923"/>
    <lineage>
        <taxon>Bacteria</taxon>
        <taxon>Bacillati</taxon>
        <taxon>Cyanobacteriota</taxon>
        <taxon>Cyanophyceae</taxon>
        <taxon>Nostocales</taxon>
        <taxon>Scytonemataceae</taxon>
        <taxon>Scytonema</taxon>
    </lineage>
</organism>
<sequence>MVAALCNIYIGILLHYSQSDRTLAPSHPPIAILKPTASPKRKVELTTQSPTMAVELYQVLLNLEPRSVNLD</sequence>
<dbReference type="EMBL" id="JTJC03000002">
    <property type="protein sequence ID" value="NHC34566.1"/>
    <property type="molecule type" value="Genomic_DNA"/>
</dbReference>
<dbReference type="Proteomes" id="UP000031532">
    <property type="component" value="Unassembled WGS sequence"/>
</dbReference>